<dbReference type="Proteomes" id="UP001519363">
    <property type="component" value="Unassembled WGS sequence"/>
</dbReference>
<proteinExistence type="predicted"/>
<comment type="caution">
    <text evidence="5">The sequence shown here is derived from an EMBL/GenBank/DDBJ whole genome shotgun (WGS) entry which is preliminary data.</text>
</comment>
<accession>A0ABS5ADQ5</accession>
<dbReference type="SUPFAM" id="SSF56601">
    <property type="entry name" value="beta-lactamase/transpeptidase-like"/>
    <property type="match status" value="1"/>
</dbReference>
<evidence type="ECO:0000313" key="6">
    <source>
        <dbReference type="Proteomes" id="UP001519363"/>
    </source>
</evidence>
<name>A0ABS5ADQ5_9PSEU</name>
<evidence type="ECO:0000256" key="3">
    <source>
        <dbReference type="SAM" id="SignalP"/>
    </source>
</evidence>
<dbReference type="Gene3D" id="3.40.710.10">
    <property type="entry name" value="DD-peptidase/beta-lactamase superfamily"/>
    <property type="match status" value="1"/>
</dbReference>
<organism evidence="5 6">
    <name type="scientific">Crossiella equi</name>
    <dbReference type="NCBI Taxonomy" id="130796"/>
    <lineage>
        <taxon>Bacteria</taxon>
        <taxon>Bacillati</taxon>
        <taxon>Actinomycetota</taxon>
        <taxon>Actinomycetes</taxon>
        <taxon>Pseudonocardiales</taxon>
        <taxon>Pseudonocardiaceae</taxon>
        <taxon>Crossiella</taxon>
    </lineage>
</organism>
<keyword evidence="6" id="KW-1185">Reference proteome</keyword>
<dbReference type="PANTHER" id="PTHR35333:SF3">
    <property type="entry name" value="BETA-LACTAMASE-TYPE TRANSPEPTIDASE FOLD CONTAINING PROTEIN"/>
    <property type="match status" value="1"/>
</dbReference>
<evidence type="ECO:0000313" key="5">
    <source>
        <dbReference type="EMBL" id="MBP2473830.1"/>
    </source>
</evidence>
<dbReference type="PANTHER" id="PTHR35333">
    <property type="entry name" value="BETA-LACTAMASE"/>
    <property type="match status" value="1"/>
</dbReference>
<dbReference type="PROSITE" id="PS51318">
    <property type="entry name" value="TAT"/>
    <property type="match status" value="1"/>
</dbReference>
<dbReference type="InterPro" id="IPR006311">
    <property type="entry name" value="TAT_signal"/>
</dbReference>
<evidence type="ECO:0000256" key="1">
    <source>
        <dbReference type="ARBA" id="ARBA00018879"/>
    </source>
</evidence>
<feature type="domain" description="Beta-lactamase class A catalytic" evidence="4">
    <location>
        <begin position="57"/>
        <end position="189"/>
    </location>
</feature>
<dbReference type="RefSeq" id="WP_086785521.1">
    <property type="nucleotide sequence ID" value="NZ_JAGIOO010000001.1"/>
</dbReference>
<dbReference type="Pfam" id="PF13354">
    <property type="entry name" value="Beta-lactamase2"/>
    <property type="match status" value="1"/>
</dbReference>
<reference evidence="5 6" key="1">
    <citation type="submission" date="2021-03" db="EMBL/GenBank/DDBJ databases">
        <title>Sequencing the genomes of 1000 actinobacteria strains.</title>
        <authorList>
            <person name="Klenk H.-P."/>
        </authorList>
    </citation>
    <scope>NUCLEOTIDE SEQUENCE [LARGE SCALE GENOMIC DNA]</scope>
    <source>
        <strain evidence="5 6">DSM 44580</strain>
    </source>
</reference>
<gene>
    <name evidence="5" type="ORF">JOF53_002702</name>
</gene>
<dbReference type="InterPro" id="IPR000871">
    <property type="entry name" value="Beta-lactam_class-A"/>
</dbReference>
<sequence>MLSRRRLLTAGATAAAASLLLPALPALAAPKADFTTREGWLAWLAANRHRVGLYANTGRTCLAHRADAPQPLASAVKVVHLAAYAESGLNPATKVTVADWERFLLPFTDGGAHPAALRHLGLAADPVTGLAVDQAAEVTLDQLAGVMIYLSDNAATDFLRDRLGEPALRRAALRGGWPAVDTRSKLGDFLYLLLPGEHRPGVPRIPMGELLARRYLREEAFRDRARLLARDPANLPPVDAQLAWARGDVRASASTLASFHRAIATLRFPAAARHHLELPSSTTLPRA</sequence>
<dbReference type="InterPro" id="IPR012338">
    <property type="entry name" value="Beta-lactam/transpept-like"/>
</dbReference>
<evidence type="ECO:0000259" key="4">
    <source>
        <dbReference type="Pfam" id="PF13354"/>
    </source>
</evidence>
<protein>
    <recommendedName>
        <fullName evidence="1">Beta-lactamase</fullName>
    </recommendedName>
    <alternativeName>
        <fullName evidence="2">Penicillinase</fullName>
    </alternativeName>
</protein>
<evidence type="ECO:0000256" key="2">
    <source>
        <dbReference type="ARBA" id="ARBA00030171"/>
    </source>
</evidence>
<dbReference type="EMBL" id="JAGIOO010000001">
    <property type="protein sequence ID" value="MBP2473830.1"/>
    <property type="molecule type" value="Genomic_DNA"/>
</dbReference>
<feature type="signal peptide" evidence="3">
    <location>
        <begin position="1"/>
        <end position="28"/>
    </location>
</feature>
<feature type="chain" id="PRO_5046425447" description="Beta-lactamase" evidence="3">
    <location>
        <begin position="29"/>
        <end position="287"/>
    </location>
</feature>
<dbReference type="InterPro" id="IPR045155">
    <property type="entry name" value="Beta-lactam_cat"/>
</dbReference>
<keyword evidence="3" id="KW-0732">Signal</keyword>